<name>A0AAD7UTC1_9FUNG</name>
<dbReference type="GeneID" id="83219490"/>
<reference evidence="1 2" key="1">
    <citation type="submission" date="2023-03" db="EMBL/GenBank/DDBJ databases">
        <title>Genome sequence of Lichtheimia ornata CBS 291.66.</title>
        <authorList>
            <person name="Mohabir J.T."/>
            <person name="Shea T.P."/>
            <person name="Kurbessoian T."/>
            <person name="Berby B."/>
            <person name="Fontaine J."/>
            <person name="Livny J."/>
            <person name="Gnirke A."/>
            <person name="Stajich J.E."/>
            <person name="Cuomo C.A."/>
        </authorList>
    </citation>
    <scope>NUCLEOTIDE SEQUENCE [LARGE SCALE GENOMIC DNA]</scope>
    <source>
        <strain evidence="1">CBS 291.66</strain>
    </source>
</reference>
<comment type="caution">
    <text evidence="1">The sequence shown here is derived from an EMBL/GenBank/DDBJ whole genome shotgun (WGS) entry which is preliminary data.</text>
</comment>
<protein>
    <submittedName>
        <fullName evidence="1">Uncharacterized protein</fullName>
    </submittedName>
</protein>
<keyword evidence="2" id="KW-1185">Reference proteome</keyword>
<accession>A0AAD7UTC1</accession>
<organism evidence="1 2">
    <name type="scientific">Lichtheimia ornata</name>
    <dbReference type="NCBI Taxonomy" id="688661"/>
    <lineage>
        <taxon>Eukaryota</taxon>
        <taxon>Fungi</taxon>
        <taxon>Fungi incertae sedis</taxon>
        <taxon>Mucoromycota</taxon>
        <taxon>Mucoromycotina</taxon>
        <taxon>Mucoromycetes</taxon>
        <taxon>Mucorales</taxon>
        <taxon>Lichtheimiaceae</taxon>
        <taxon>Lichtheimia</taxon>
    </lineage>
</organism>
<dbReference type="Proteomes" id="UP001234581">
    <property type="component" value="Unassembled WGS sequence"/>
</dbReference>
<dbReference type="AlphaFoldDB" id="A0AAD7UTC1"/>
<proteinExistence type="predicted"/>
<dbReference type="RefSeq" id="XP_058337161.1">
    <property type="nucleotide sequence ID" value="XM_058492049.1"/>
</dbReference>
<evidence type="ECO:0000313" key="2">
    <source>
        <dbReference type="Proteomes" id="UP001234581"/>
    </source>
</evidence>
<gene>
    <name evidence="1" type="ORF">O0I10_012103</name>
</gene>
<sequence>MEMWGVSAPTGSAERIRQYTSLIRHDYPDLFASESCINNRAAFRGWFMYDMNDNISILQSFLRNVQHETTIVVADLPPGLIQYLLRACPRPADWPEDDDSWVAVKELRDIAMEGARQRFVDRNGAPAGVAQDPEVSRRLRNTYLESIGNVPYNRFDMCELHVGSSKARFRNLGTTVYFDFDPTITPHGLVFKNEDRHLLPSARIPTIVYDYTPFWHAKNSYFPVFLDTLL</sequence>
<dbReference type="EMBL" id="JARTCD010000112">
    <property type="protein sequence ID" value="KAJ8652247.1"/>
    <property type="molecule type" value="Genomic_DNA"/>
</dbReference>
<evidence type="ECO:0000313" key="1">
    <source>
        <dbReference type="EMBL" id="KAJ8652247.1"/>
    </source>
</evidence>